<name>A0A381PDV1_9ZZZZ</name>
<gene>
    <name evidence="1" type="ORF">METZ01_LOCUS18030</name>
</gene>
<evidence type="ECO:0000313" key="1">
    <source>
        <dbReference type="EMBL" id="SUZ65176.1"/>
    </source>
</evidence>
<accession>A0A381PDV1</accession>
<dbReference type="EMBL" id="UINC01000952">
    <property type="protein sequence ID" value="SUZ65176.1"/>
    <property type="molecule type" value="Genomic_DNA"/>
</dbReference>
<evidence type="ECO:0008006" key="2">
    <source>
        <dbReference type="Google" id="ProtNLM"/>
    </source>
</evidence>
<reference evidence="1" key="1">
    <citation type="submission" date="2018-05" db="EMBL/GenBank/DDBJ databases">
        <authorList>
            <person name="Lanie J.A."/>
            <person name="Ng W.-L."/>
            <person name="Kazmierczak K.M."/>
            <person name="Andrzejewski T.M."/>
            <person name="Davidsen T.M."/>
            <person name="Wayne K.J."/>
            <person name="Tettelin H."/>
            <person name="Glass J.I."/>
            <person name="Rusch D."/>
            <person name="Podicherti R."/>
            <person name="Tsui H.-C.T."/>
            <person name="Winkler M.E."/>
        </authorList>
    </citation>
    <scope>NUCLEOTIDE SEQUENCE</scope>
</reference>
<dbReference type="Gene3D" id="3.10.129.10">
    <property type="entry name" value="Hotdog Thioesterase"/>
    <property type="match status" value="1"/>
</dbReference>
<dbReference type="InterPro" id="IPR029069">
    <property type="entry name" value="HotDog_dom_sf"/>
</dbReference>
<organism evidence="1">
    <name type="scientific">marine metagenome</name>
    <dbReference type="NCBI Taxonomy" id="408172"/>
    <lineage>
        <taxon>unclassified sequences</taxon>
        <taxon>metagenomes</taxon>
        <taxon>ecological metagenomes</taxon>
    </lineage>
</organism>
<proteinExistence type="predicted"/>
<dbReference type="SUPFAM" id="SSF54637">
    <property type="entry name" value="Thioesterase/thiol ester dehydrase-isomerase"/>
    <property type="match status" value="1"/>
</dbReference>
<sequence length="96" mass="10859">MYGKEASFGLDSTSAGLLASMQVTYVEQSHHPAKFDIGFRITRVGTKSYDVHEALFLEGEDTPVFQSIHTFVMFNFKEQKSIPVDDVIKDNLQEIE</sequence>
<dbReference type="AlphaFoldDB" id="A0A381PDV1"/>
<protein>
    <recommendedName>
        <fullName evidence="2">Thioesterase domain-containing protein</fullName>
    </recommendedName>
</protein>